<dbReference type="InterPro" id="IPR013830">
    <property type="entry name" value="SGNH_hydro"/>
</dbReference>
<dbReference type="Gene3D" id="3.40.50.1110">
    <property type="entry name" value="SGNH hydrolase"/>
    <property type="match status" value="1"/>
</dbReference>
<feature type="domain" description="SGNH hydrolase-type esterase" evidence="1">
    <location>
        <begin position="361"/>
        <end position="527"/>
    </location>
</feature>
<evidence type="ECO:0000313" key="3">
    <source>
        <dbReference type="Proteomes" id="UP000191240"/>
    </source>
</evidence>
<proteinExistence type="predicted"/>
<dbReference type="EMBL" id="FQYW01000024">
    <property type="protein sequence ID" value="SHJ01671.1"/>
    <property type="molecule type" value="Genomic_DNA"/>
</dbReference>
<evidence type="ECO:0000259" key="1">
    <source>
        <dbReference type="Pfam" id="PF13472"/>
    </source>
</evidence>
<gene>
    <name evidence="2" type="ORF">SAMN02745671_02403</name>
</gene>
<name>A0A1M6FVA6_9FIRM</name>
<reference evidence="2 3" key="1">
    <citation type="submission" date="2016-11" db="EMBL/GenBank/DDBJ databases">
        <authorList>
            <person name="Jaros S."/>
            <person name="Januszkiewicz K."/>
            <person name="Wedrychowicz H."/>
        </authorList>
    </citation>
    <scope>NUCLEOTIDE SEQUENCE [LARGE SCALE GENOMIC DNA]</scope>
    <source>
        <strain evidence="2 3">DSM 3074</strain>
    </source>
</reference>
<dbReference type="Gene3D" id="2.60.40.10">
    <property type="entry name" value="Immunoglobulins"/>
    <property type="match status" value="1"/>
</dbReference>
<accession>A0A1M6FVA6</accession>
<protein>
    <submittedName>
        <fullName evidence="2">Lysophospholipase L1</fullName>
    </submittedName>
</protein>
<organism evidence="2 3">
    <name type="scientific">Anaerovibrio lipolyticus DSM 3074</name>
    <dbReference type="NCBI Taxonomy" id="1120997"/>
    <lineage>
        <taxon>Bacteria</taxon>
        <taxon>Bacillati</taxon>
        <taxon>Bacillota</taxon>
        <taxon>Negativicutes</taxon>
        <taxon>Selenomonadales</taxon>
        <taxon>Selenomonadaceae</taxon>
        <taxon>Anaerovibrio</taxon>
    </lineage>
</organism>
<evidence type="ECO:0000313" key="2">
    <source>
        <dbReference type="EMBL" id="SHJ01671.1"/>
    </source>
</evidence>
<dbReference type="SUPFAM" id="SSF52266">
    <property type="entry name" value="SGNH hydrolase"/>
    <property type="match status" value="1"/>
</dbReference>
<dbReference type="Proteomes" id="UP000191240">
    <property type="component" value="Unassembled WGS sequence"/>
</dbReference>
<dbReference type="Pfam" id="PF13472">
    <property type="entry name" value="Lipase_GDSL_2"/>
    <property type="match status" value="1"/>
</dbReference>
<dbReference type="AlphaFoldDB" id="A0A1M6FVA6"/>
<dbReference type="InterPro" id="IPR013783">
    <property type="entry name" value="Ig-like_fold"/>
</dbReference>
<dbReference type="InterPro" id="IPR036514">
    <property type="entry name" value="SGNH_hydro_sf"/>
</dbReference>
<sequence>MGEFLMRKIIVGFITFLLLTLCFTALCVFLTEKTDLFNLKNFKIEATFTEENGKMTMDWTRYPYPCFYKVDVYSKTTGKVPNSPEYHRLKEEYTFENNYDVPTTAIPTYYKITAYGIFGKLSSDEIFVANPNYNNPIRPIPIYKYTADNPASPIPYLVWHSIPDGVLYELELLSGPPDEENTITLSTTNHLMSTQKVFTNGIQIDLRPYLNQPRLFWRVRALNLRKEPIGVFSTAEQIMVDSSKPIPNKPLLNNFDVMPGFKQPIYPVFHWIPMYGADRYEVELMAQPPVEENNTVATPHRAWAKTVTDSFSCYDEYPRRYAGKYYWRVRAVNLKGETIGVFSDTDTFEVENHLTRPFAAAFGDSITHGGGAVSFSPCSMQYSYTTYLDFPAINIGRSGDTSKMSLDRFDNDVLPIKPVNLMILTGSNCLRDSYITAEMVIADLEGIYQKCVSNDIRPIMLTLPPINPANIMLAFRTPTDPNWYSKMVKINAYIKTKPYYIDLEPYFYDSTHTFMDPAFANDGLHPDIMGKMIMAEVINSHKEVFRQ</sequence>